<gene>
    <name evidence="1" type="ORF">Vadar_012084</name>
</gene>
<organism evidence="1 2">
    <name type="scientific">Vaccinium darrowii</name>
    <dbReference type="NCBI Taxonomy" id="229202"/>
    <lineage>
        <taxon>Eukaryota</taxon>
        <taxon>Viridiplantae</taxon>
        <taxon>Streptophyta</taxon>
        <taxon>Embryophyta</taxon>
        <taxon>Tracheophyta</taxon>
        <taxon>Spermatophyta</taxon>
        <taxon>Magnoliopsida</taxon>
        <taxon>eudicotyledons</taxon>
        <taxon>Gunneridae</taxon>
        <taxon>Pentapetalae</taxon>
        <taxon>asterids</taxon>
        <taxon>Ericales</taxon>
        <taxon>Ericaceae</taxon>
        <taxon>Vaccinioideae</taxon>
        <taxon>Vaccinieae</taxon>
        <taxon>Vaccinium</taxon>
    </lineage>
</organism>
<proteinExistence type="predicted"/>
<protein>
    <submittedName>
        <fullName evidence="1">Uncharacterized protein</fullName>
    </submittedName>
</protein>
<accession>A0ACB7X0B5</accession>
<dbReference type="EMBL" id="CM037152">
    <property type="protein sequence ID" value="KAH7834029.1"/>
    <property type="molecule type" value="Genomic_DNA"/>
</dbReference>
<name>A0ACB7X0B5_9ERIC</name>
<evidence type="ECO:0000313" key="2">
    <source>
        <dbReference type="Proteomes" id="UP000828048"/>
    </source>
</evidence>
<reference evidence="1 2" key="1">
    <citation type="journal article" date="2021" name="Hortic Res">
        <title>High-quality reference genome and annotation aids understanding of berry development for evergreen blueberry (Vaccinium darrowii).</title>
        <authorList>
            <person name="Yu J."/>
            <person name="Hulse-Kemp A.M."/>
            <person name="Babiker E."/>
            <person name="Staton M."/>
        </authorList>
    </citation>
    <scope>NUCLEOTIDE SEQUENCE [LARGE SCALE GENOMIC DNA]</scope>
    <source>
        <strain evidence="2">cv. NJ 8807/NJ 8810</strain>
        <tissue evidence="1">Young leaf</tissue>
    </source>
</reference>
<dbReference type="Proteomes" id="UP000828048">
    <property type="component" value="Chromosome 2"/>
</dbReference>
<comment type="caution">
    <text evidence="1">The sequence shown here is derived from an EMBL/GenBank/DDBJ whole genome shotgun (WGS) entry which is preliminary data.</text>
</comment>
<sequence>MQKMAAISFALLTILLISTPPVLISSSSTLKPHHHHHHRRILHQQPFFPQITQPPLLSPQPQPQQQKHQQPKYPFSSLSPPTTPINPFFPFYPSPPPPPPHPSSNAQATFPANISSLILPQSSHSSKPISKKLVAVAVSLSLLSAALVTAVAAFLLHHRRHGSFTSTHNKTSTTDNIRLFPPNAVSSDSDGSGGHKQTRPPSRNVSTASSTEFLYLGTLTGINDENNAHKKYSSDSTNAAAADSSMLPAYEKLGSPELRPLPPLPRIQVFRQSYLLQENQEDNENDGNRENEEEEEEEFFSPRSSSGRKEESPKRVFLGVESEKNSNSASNSYPSSSNSASPSNNSMSSSPLIARNSSLTSLKSKAFDFPAPSRPPPPIPKPTNLENSQNAPARDSNVTSENTQNTPAIDSNVVRTPFGKLPPTPPPLPPPRFWEFPPAVVNRDGPPALVTPSRSVVFRTSEMGEGGSDLGSVERSEETPKPKLKALHWDKVKASSDRAMAWDHLKSSSFQLDEEMIETLFMVNSSSLTPKDNSRPTMLSQENRVLDPKKSQNIAILLRALNVTIDEVCEALLEGNADTLGTELLESLLKMAPTKEEERNLKEFKDESPIKLGPAEKFLKAVLDIPFAFQRVDAMLYIANFDSEVEYLKRSFETLEAACEELRKSRMFLKLLEAVLKTGNRMNVGTTRGDAHAFKLDTLLKLVDIKGTDGKTTLLHFVVQEISRAEGSHISGVNEVPPCDENPQSDFPNDIEFRKIGLQVVSGLGGELSNVKKAAAMDSDVLSTEVTKLAVGSGKIKEVLKLVEEGVPKESSTQNFSGSMNEFLKKAESEIVKVQAQESVALSLVKELTEYFHGNSAKEEAHPFRIFMVVRDFLSILDQVCKDVGKINERSTVSSARSFPQPISSSLPLVFPGFIQRRHYGSSDDESSSSP</sequence>
<keyword evidence="2" id="KW-1185">Reference proteome</keyword>
<evidence type="ECO:0000313" key="1">
    <source>
        <dbReference type="EMBL" id="KAH7834029.1"/>
    </source>
</evidence>